<keyword evidence="2" id="KW-1185">Reference proteome</keyword>
<dbReference type="EMBL" id="JASJQH010007053">
    <property type="protein sequence ID" value="KAK9719337.1"/>
    <property type="molecule type" value="Genomic_DNA"/>
</dbReference>
<gene>
    <name evidence="1" type="ORF">K7432_004871</name>
</gene>
<name>A0ABR2W3Z8_9FUNG</name>
<organism evidence="1 2">
    <name type="scientific">Basidiobolus ranarum</name>
    <dbReference type="NCBI Taxonomy" id="34480"/>
    <lineage>
        <taxon>Eukaryota</taxon>
        <taxon>Fungi</taxon>
        <taxon>Fungi incertae sedis</taxon>
        <taxon>Zoopagomycota</taxon>
        <taxon>Entomophthoromycotina</taxon>
        <taxon>Basidiobolomycetes</taxon>
        <taxon>Basidiobolales</taxon>
        <taxon>Basidiobolaceae</taxon>
        <taxon>Basidiobolus</taxon>
    </lineage>
</organism>
<accession>A0ABR2W3Z8</accession>
<proteinExistence type="predicted"/>
<evidence type="ECO:0000313" key="1">
    <source>
        <dbReference type="EMBL" id="KAK9719337.1"/>
    </source>
</evidence>
<protein>
    <submittedName>
        <fullName evidence="1">Uncharacterized protein</fullName>
    </submittedName>
</protein>
<sequence length="130" mass="15137">MSMYPSAANVAQHLLAKNGPQTTKQIYSNFSQFPQLTSVHFLKKKILRNLQLQERIVKRKTMANKDAKPVWLWSIEKEELVNQYKDPKFSEFKPTVKPMFVNPFATWQAEQAKKLATIRRNAPSSDKRSK</sequence>
<comment type="caution">
    <text evidence="1">The sequence shown here is derived from an EMBL/GenBank/DDBJ whole genome shotgun (WGS) entry which is preliminary data.</text>
</comment>
<dbReference type="Proteomes" id="UP001479436">
    <property type="component" value="Unassembled WGS sequence"/>
</dbReference>
<reference evidence="1 2" key="1">
    <citation type="submission" date="2023-04" db="EMBL/GenBank/DDBJ databases">
        <title>Genome of Basidiobolus ranarum AG-B5.</title>
        <authorList>
            <person name="Stajich J.E."/>
            <person name="Carter-House D."/>
            <person name="Gryganskyi A."/>
        </authorList>
    </citation>
    <scope>NUCLEOTIDE SEQUENCE [LARGE SCALE GENOMIC DNA]</scope>
    <source>
        <strain evidence="1 2">AG-B5</strain>
    </source>
</reference>
<evidence type="ECO:0000313" key="2">
    <source>
        <dbReference type="Proteomes" id="UP001479436"/>
    </source>
</evidence>